<feature type="region of interest" description="Disordered" evidence="1">
    <location>
        <begin position="172"/>
        <end position="195"/>
    </location>
</feature>
<dbReference type="AlphaFoldDB" id="A0A1F7W907"/>
<gene>
    <name evidence="2" type="ORF">A2304_03910</name>
</gene>
<comment type="caution">
    <text evidence="2">The sequence shown here is derived from an EMBL/GenBank/DDBJ whole genome shotgun (WGS) entry which is preliminary data.</text>
</comment>
<reference evidence="2 3" key="1">
    <citation type="journal article" date="2016" name="Nat. Commun.">
        <title>Thousands of microbial genomes shed light on interconnected biogeochemical processes in an aquifer system.</title>
        <authorList>
            <person name="Anantharaman K."/>
            <person name="Brown C.T."/>
            <person name="Hug L.A."/>
            <person name="Sharon I."/>
            <person name="Castelle C.J."/>
            <person name="Probst A.J."/>
            <person name="Thomas B.C."/>
            <person name="Singh A."/>
            <person name="Wilkins M.J."/>
            <person name="Karaoz U."/>
            <person name="Brodie E.L."/>
            <person name="Williams K.H."/>
            <person name="Hubbard S.S."/>
            <person name="Banfield J.F."/>
        </authorList>
    </citation>
    <scope>NUCLEOTIDE SEQUENCE [LARGE SCALE GENOMIC DNA]</scope>
</reference>
<accession>A0A1F7W907</accession>
<dbReference type="EMBL" id="MGFE01000012">
    <property type="protein sequence ID" value="OGL98868.1"/>
    <property type="molecule type" value="Genomic_DNA"/>
</dbReference>
<sequence>MGGQVIEFGSGHVLDDGTRLGEEPASDSWKTNIGSLFSELSTPTHVGERMPLQRADAELMLRHLLAARSAAFWDASACRRIRAEVLVRMTRSEDENDAYVCRKLKPTRNLALRAGRRASEAWTDGPLAEFERALHTAYANRSAFLHDARCSYLCAVFATCLVEGNVLVAGRKQPPVSAPPVPPPRSPRLFDRFRK</sequence>
<protein>
    <submittedName>
        <fullName evidence="2">Uncharacterized protein</fullName>
    </submittedName>
</protein>
<evidence type="ECO:0000313" key="2">
    <source>
        <dbReference type="EMBL" id="OGL98868.1"/>
    </source>
</evidence>
<evidence type="ECO:0000313" key="3">
    <source>
        <dbReference type="Proteomes" id="UP000176501"/>
    </source>
</evidence>
<evidence type="ECO:0000256" key="1">
    <source>
        <dbReference type="SAM" id="MobiDB-lite"/>
    </source>
</evidence>
<name>A0A1F7W907_9BACT</name>
<organism evidence="2 3">
    <name type="scientific">Candidatus Uhrbacteria bacterium RIFOXYB2_FULL_57_15</name>
    <dbReference type="NCBI Taxonomy" id="1802422"/>
    <lineage>
        <taxon>Bacteria</taxon>
        <taxon>Candidatus Uhriibacteriota</taxon>
    </lineage>
</organism>
<feature type="compositionally biased region" description="Pro residues" evidence="1">
    <location>
        <begin position="176"/>
        <end position="186"/>
    </location>
</feature>
<proteinExistence type="predicted"/>
<dbReference type="Proteomes" id="UP000176501">
    <property type="component" value="Unassembled WGS sequence"/>
</dbReference>